<evidence type="ECO:0000256" key="4">
    <source>
        <dbReference type="ARBA" id="ARBA00023004"/>
    </source>
</evidence>
<dbReference type="InterPro" id="IPR007197">
    <property type="entry name" value="rSAM"/>
</dbReference>
<comment type="cofactor">
    <cofactor evidence="1">
        <name>[4Fe-4S] cluster</name>
        <dbReference type="ChEBI" id="CHEBI:49883"/>
    </cofactor>
</comment>
<evidence type="ECO:0000256" key="5">
    <source>
        <dbReference type="ARBA" id="ARBA00023014"/>
    </source>
</evidence>
<protein>
    <submittedName>
        <fullName evidence="8">Arsenosugar biosynthesis radical SAM protein ArsS</fullName>
    </submittedName>
</protein>
<reference evidence="8 9" key="1">
    <citation type="journal article" date="2019" name="Int. J. Syst. Evol. Microbiol.">
        <title>The Global Catalogue of Microorganisms (GCM) 10K type strain sequencing project: providing services to taxonomists for standard genome sequencing and annotation.</title>
        <authorList>
            <consortium name="The Broad Institute Genomics Platform"/>
            <consortium name="The Broad Institute Genome Sequencing Center for Infectious Disease"/>
            <person name="Wu L."/>
            <person name="Ma J."/>
        </authorList>
    </citation>
    <scope>NUCLEOTIDE SEQUENCE [LARGE SCALE GENOMIC DNA]</scope>
    <source>
        <strain evidence="8 9">JCM 16242</strain>
    </source>
</reference>
<feature type="domain" description="Radical SAM core" evidence="6">
    <location>
        <begin position="33"/>
        <end position="175"/>
    </location>
</feature>
<dbReference type="RefSeq" id="WP_343880151.1">
    <property type="nucleotide sequence ID" value="NZ_BAAAFO010000001.1"/>
</dbReference>
<dbReference type="InterPro" id="IPR026351">
    <property type="entry name" value="rSAM_ArsS-like"/>
</dbReference>
<keyword evidence="2" id="KW-0949">S-adenosyl-L-methionine</keyword>
<evidence type="ECO:0000313" key="8">
    <source>
        <dbReference type="EMBL" id="GAA0243653.1"/>
    </source>
</evidence>
<keyword evidence="5" id="KW-0411">Iron-sulfur</keyword>
<dbReference type="Gene3D" id="3.20.20.70">
    <property type="entry name" value="Aldolase class I"/>
    <property type="match status" value="1"/>
</dbReference>
<dbReference type="NCBIfam" id="TIGR04167">
    <property type="entry name" value="rSAM_SeCys"/>
    <property type="match status" value="1"/>
</dbReference>
<evidence type="ECO:0000259" key="6">
    <source>
        <dbReference type="Pfam" id="PF04055"/>
    </source>
</evidence>
<keyword evidence="9" id="KW-1185">Reference proteome</keyword>
<evidence type="ECO:0000256" key="1">
    <source>
        <dbReference type="ARBA" id="ARBA00001966"/>
    </source>
</evidence>
<name>A0ABN0U9Z6_9GAMM</name>
<dbReference type="SFLD" id="SFLDS00029">
    <property type="entry name" value="Radical_SAM"/>
    <property type="match status" value="1"/>
</dbReference>
<evidence type="ECO:0000256" key="3">
    <source>
        <dbReference type="ARBA" id="ARBA00022723"/>
    </source>
</evidence>
<dbReference type="Pfam" id="PF04055">
    <property type="entry name" value="Radical_SAM"/>
    <property type="match status" value="1"/>
</dbReference>
<dbReference type="InterPro" id="IPR058240">
    <property type="entry name" value="rSAM_sf"/>
</dbReference>
<dbReference type="Pfam" id="PF12345">
    <property type="entry name" value="DUF3641"/>
    <property type="match status" value="1"/>
</dbReference>
<dbReference type="Proteomes" id="UP001500657">
    <property type="component" value="Unassembled WGS sequence"/>
</dbReference>
<dbReference type="InterPro" id="IPR013785">
    <property type="entry name" value="Aldolase_TIM"/>
</dbReference>
<dbReference type="PANTHER" id="PTHR43728:SF1">
    <property type="entry name" value="FE-S OXIDOREDUCTASE"/>
    <property type="match status" value="1"/>
</dbReference>
<dbReference type="InterPro" id="IPR024521">
    <property type="entry name" value="ArsS-like_C"/>
</dbReference>
<keyword evidence="3" id="KW-0479">Metal-binding</keyword>
<dbReference type="EMBL" id="BAAAFO010000001">
    <property type="protein sequence ID" value="GAA0243653.1"/>
    <property type="molecule type" value="Genomic_DNA"/>
</dbReference>
<dbReference type="PANTHER" id="PTHR43728">
    <property type="entry name" value="SLR0304 PROTEIN"/>
    <property type="match status" value="1"/>
</dbReference>
<proteinExistence type="predicted"/>
<evidence type="ECO:0000259" key="7">
    <source>
        <dbReference type="Pfam" id="PF12345"/>
    </source>
</evidence>
<gene>
    <name evidence="8" type="primary">arsS</name>
    <name evidence="8" type="ORF">GCM10009126_06710</name>
</gene>
<accession>A0ABN0U9Z6</accession>
<keyword evidence="4" id="KW-0408">Iron</keyword>
<evidence type="ECO:0000256" key="2">
    <source>
        <dbReference type="ARBA" id="ARBA00022691"/>
    </source>
</evidence>
<dbReference type="CDD" id="cd01335">
    <property type="entry name" value="Radical_SAM"/>
    <property type="match status" value="1"/>
</dbReference>
<comment type="caution">
    <text evidence="8">The sequence shown here is derived from an EMBL/GenBank/DDBJ whole genome shotgun (WGS) entry which is preliminary data.</text>
</comment>
<sequence>MNDITVEARPSFARTLRTHGVALPRTPLEILQVNVGKLCDLACHHCHIEAGPRRTEIMQTATVDRLLALLADAPAIHTVDLTGGAPEMNPHFRQLVRESRAMGKTVIDRCNLTVLWREGQEDTAQFLADQGVKIVASLPCYTKANVEKQRGQHVFDPSIRALRMLSQLGYGREGTGLEIDLVYNPLGATLPPSQAALEADYKRELALHFDIHFNHLFTITNMPIKRFLHLLEREGRYDSYMQTLLDAFNPQAALGVMCRNQLSVDWRGHLYDCDFNQALELPLGGRELTLWDIEALTEIENEPIAFGSHCYGCTAGAGSSCGGALTM</sequence>
<feature type="domain" description="Arsenosugar biosynthesis radical SAM protein ArsS-like C-terminal" evidence="7">
    <location>
        <begin position="190"/>
        <end position="324"/>
    </location>
</feature>
<organism evidence="8 9">
    <name type="scientific">Rhodanobacter caeni</name>
    <dbReference type="NCBI Taxonomy" id="657654"/>
    <lineage>
        <taxon>Bacteria</taxon>
        <taxon>Pseudomonadati</taxon>
        <taxon>Pseudomonadota</taxon>
        <taxon>Gammaproteobacteria</taxon>
        <taxon>Lysobacterales</taxon>
        <taxon>Rhodanobacteraceae</taxon>
        <taxon>Rhodanobacter</taxon>
    </lineage>
</organism>
<evidence type="ECO:0000313" key="9">
    <source>
        <dbReference type="Proteomes" id="UP001500657"/>
    </source>
</evidence>
<dbReference type="SUPFAM" id="SSF102114">
    <property type="entry name" value="Radical SAM enzymes"/>
    <property type="match status" value="1"/>
</dbReference>